<feature type="compositionally biased region" description="Gly residues" evidence="1">
    <location>
        <begin position="88"/>
        <end position="102"/>
    </location>
</feature>
<organism evidence="2 3">
    <name type="scientific">Mycena sanguinolenta</name>
    <dbReference type="NCBI Taxonomy" id="230812"/>
    <lineage>
        <taxon>Eukaryota</taxon>
        <taxon>Fungi</taxon>
        <taxon>Dikarya</taxon>
        <taxon>Basidiomycota</taxon>
        <taxon>Agaricomycotina</taxon>
        <taxon>Agaricomycetes</taxon>
        <taxon>Agaricomycetidae</taxon>
        <taxon>Agaricales</taxon>
        <taxon>Marasmiineae</taxon>
        <taxon>Mycenaceae</taxon>
        <taxon>Mycena</taxon>
    </lineage>
</organism>
<protein>
    <submittedName>
        <fullName evidence="2">Uncharacterized protein</fullName>
    </submittedName>
</protein>
<gene>
    <name evidence="2" type="ORF">MSAN_01500200</name>
</gene>
<evidence type="ECO:0000313" key="3">
    <source>
        <dbReference type="Proteomes" id="UP000623467"/>
    </source>
</evidence>
<evidence type="ECO:0000313" key="2">
    <source>
        <dbReference type="EMBL" id="KAF7353128.1"/>
    </source>
</evidence>
<name>A0A8H7CZH8_9AGAR</name>
<dbReference type="Proteomes" id="UP000623467">
    <property type="component" value="Unassembled WGS sequence"/>
</dbReference>
<evidence type="ECO:0000256" key="1">
    <source>
        <dbReference type="SAM" id="MobiDB-lite"/>
    </source>
</evidence>
<sequence length="495" mass="55278">MDPQADSDEEFVVLSTSDYTGSASYTGAVFPQAGGLTNNAKLLVKSFSLLFSRLGARVAEKQWGDKLPTIVRSSTITIISMEGEEAVGGEGSGQGGDGGTGHGPTVYFGQPEVREPSAFRTIQLGDLNLVKEFKEMRSSPRWSVVGCQTPRATVRRVYKAKLEGRESGHMTVAVYEGDGAEEEATKYIGDVTVLLPMNPMSLPGWIQPQTGQFCLDLAQGGATCGYDLLEWDTHVLRLENVSLDAPDSEDMIISSLSENQYHEMDSYRGTCGWITEPLPILPEELHWAKYGGAPGELLSNSWIRYGISQTFTLELRLNLWFPSLQIRKAWLAQANHIFAELHEPEHIEDYVCVKYVQFILQIADKHNIPKGYLFVCSPQDFRTHTEPHANLYQWPACPAYWSLDPSGADRLSTEDARNLSFPAIHIETRMFGDSWAGSVYEGLRQFHKGKGFDPESREVARRLGYPLYEVSSDRVPFAAREGELQLDDLFYAVFY</sequence>
<keyword evidence="3" id="KW-1185">Reference proteome</keyword>
<feature type="region of interest" description="Disordered" evidence="1">
    <location>
        <begin position="85"/>
        <end position="105"/>
    </location>
</feature>
<accession>A0A8H7CZH8</accession>
<reference evidence="2" key="1">
    <citation type="submission" date="2020-05" db="EMBL/GenBank/DDBJ databases">
        <title>Mycena genomes resolve the evolution of fungal bioluminescence.</title>
        <authorList>
            <person name="Tsai I.J."/>
        </authorList>
    </citation>
    <scope>NUCLEOTIDE SEQUENCE</scope>
    <source>
        <strain evidence="2">160909Yilan</strain>
    </source>
</reference>
<comment type="caution">
    <text evidence="2">The sequence shown here is derived from an EMBL/GenBank/DDBJ whole genome shotgun (WGS) entry which is preliminary data.</text>
</comment>
<dbReference type="AlphaFoldDB" id="A0A8H7CZH8"/>
<proteinExistence type="predicted"/>
<dbReference type="EMBL" id="JACAZH010000012">
    <property type="protein sequence ID" value="KAF7353128.1"/>
    <property type="molecule type" value="Genomic_DNA"/>
</dbReference>